<dbReference type="GO" id="GO:0005634">
    <property type="term" value="C:nucleus"/>
    <property type="evidence" value="ECO:0007669"/>
    <property type="project" value="UniProtKB-SubCell"/>
</dbReference>
<organism evidence="4 5">
    <name type="scientific">Parascedosporium putredinis</name>
    <dbReference type="NCBI Taxonomy" id="1442378"/>
    <lineage>
        <taxon>Eukaryota</taxon>
        <taxon>Fungi</taxon>
        <taxon>Dikarya</taxon>
        <taxon>Ascomycota</taxon>
        <taxon>Pezizomycotina</taxon>
        <taxon>Sordariomycetes</taxon>
        <taxon>Hypocreomycetidae</taxon>
        <taxon>Microascales</taxon>
        <taxon>Microascaceae</taxon>
        <taxon>Parascedosporium</taxon>
    </lineage>
</organism>
<gene>
    <name evidence="4" type="ORF">PPNO1_LOCUS5320</name>
</gene>
<protein>
    <submittedName>
        <fullName evidence="4">Uncharacterized protein</fullName>
    </submittedName>
</protein>
<dbReference type="InterPro" id="IPR021858">
    <property type="entry name" value="Fun_TF"/>
</dbReference>
<keyword evidence="2" id="KW-0539">Nucleus</keyword>
<accession>A0A9P1H423</accession>
<dbReference type="Proteomes" id="UP000838763">
    <property type="component" value="Unassembled WGS sequence"/>
</dbReference>
<dbReference type="GO" id="GO:0045944">
    <property type="term" value="P:positive regulation of transcription by RNA polymerase II"/>
    <property type="evidence" value="ECO:0007669"/>
    <property type="project" value="TreeGrafter"/>
</dbReference>
<evidence type="ECO:0000256" key="3">
    <source>
        <dbReference type="SAM" id="MobiDB-lite"/>
    </source>
</evidence>
<dbReference type="GO" id="GO:0003700">
    <property type="term" value="F:DNA-binding transcription factor activity"/>
    <property type="evidence" value="ECO:0007669"/>
    <property type="project" value="TreeGrafter"/>
</dbReference>
<dbReference type="EMBL" id="CALLCH030000012">
    <property type="protein sequence ID" value="CAI4215612.1"/>
    <property type="molecule type" value="Genomic_DNA"/>
</dbReference>
<evidence type="ECO:0000313" key="4">
    <source>
        <dbReference type="EMBL" id="CAI4215612.1"/>
    </source>
</evidence>
<dbReference type="PANTHER" id="PTHR37534:SF24">
    <property type="entry name" value="MISCELLANEOUS ZN(II)2CYS6 TRANSCRIPTION FACTOR (EUROFUNG)-RELATED"/>
    <property type="match status" value="1"/>
</dbReference>
<comment type="caution">
    <text evidence="4">The sequence shown here is derived from an EMBL/GenBank/DDBJ whole genome shotgun (WGS) entry which is preliminary data.</text>
</comment>
<proteinExistence type="predicted"/>
<evidence type="ECO:0000256" key="1">
    <source>
        <dbReference type="ARBA" id="ARBA00004123"/>
    </source>
</evidence>
<dbReference type="OrthoDB" id="415590at2759"/>
<keyword evidence="5" id="KW-1185">Reference proteome</keyword>
<evidence type="ECO:0000256" key="2">
    <source>
        <dbReference type="ARBA" id="ARBA00023242"/>
    </source>
</evidence>
<dbReference type="AlphaFoldDB" id="A0A9P1H423"/>
<sequence length="458" mass="50242">MTPWQSGVPAAATPAAAHAISPTGLSLDGSSPSMTWRPDEFTLNQGYQEYRDELRSLIFHTAQSHGASGSVAPPRDPDLIALLAEEQRRETATILAAGAGSRVKYLANYVDQVAPWLDMFDSDRAFGTQITSLARTSPALLYSVLALSARQTERKAGGRAHSFDSLELYQEAIRLLAPLLEARDVQVIPICTLLCCLEMMSASAQDWRKHLEGCAALFSTFGVHGFSGGLLQAVFWCYARMDVCGALISDGTESTLLPLRNGSPLIQRLGLPSPNARALFRASPHPDMHANYAVYLCACACELLAQRTRFLELGERNGCAGPGFEDRWLALWDELQAWLADRPRTSSPPRSSRPAPFPRSSTPAAPPPPRRPGTGSVASPLWHAKRVCGISWTNPHHGCLNNAIQPLWVAGRLLTHKSEHQVLVRLIWNIEALTGWGTCWRIADLEEVWGYRVKRSGF</sequence>
<dbReference type="Pfam" id="PF11951">
    <property type="entry name" value="Fungal_trans_2"/>
    <property type="match status" value="1"/>
</dbReference>
<dbReference type="GO" id="GO:0000976">
    <property type="term" value="F:transcription cis-regulatory region binding"/>
    <property type="evidence" value="ECO:0007669"/>
    <property type="project" value="TreeGrafter"/>
</dbReference>
<dbReference type="PANTHER" id="PTHR37534">
    <property type="entry name" value="TRANSCRIPTIONAL ACTIVATOR PROTEIN UGA3"/>
    <property type="match status" value="1"/>
</dbReference>
<feature type="compositionally biased region" description="Low complexity" evidence="3">
    <location>
        <begin position="345"/>
        <end position="363"/>
    </location>
</feature>
<feature type="region of interest" description="Disordered" evidence="3">
    <location>
        <begin position="342"/>
        <end position="376"/>
    </location>
</feature>
<comment type="subcellular location">
    <subcellularLocation>
        <location evidence="1">Nucleus</location>
    </subcellularLocation>
</comment>
<evidence type="ECO:0000313" key="5">
    <source>
        <dbReference type="Proteomes" id="UP000838763"/>
    </source>
</evidence>
<reference evidence="4" key="1">
    <citation type="submission" date="2022-11" db="EMBL/GenBank/DDBJ databases">
        <authorList>
            <person name="Scott C."/>
            <person name="Bruce N."/>
        </authorList>
    </citation>
    <scope>NUCLEOTIDE SEQUENCE</scope>
</reference>
<name>A0A9P1H423_9PEZI</name>